<evidence type="ECO:0000313" key="2">
    <source>
        <dbReference type="Proteomes" id="UP000626109"/>
    </source>
</evidence>
<organism evidence="1 2">
    <name type="scientific">Polarella glacialis</name>
    <name type="common">Dinoflagellate</name>
    <dbReference type="NCBI Taxonomy" id="89957"/>
    <lineage>
        <taxon>Eukaryota</taxon>
        <taxon>Sar</taxon>
        <taxon>Alveolata</taxon>
        <taxon>Dinophyceae</taxon>
        <taxon>Suessiales</taxon>
        <taxon>Suessiaceae</taxon>
        <taxon>Polarella</taxon>
    </lineage>
</organism>
<feature type="non-terminal residue" evidence="1">
    <location>
        <position position="1"/>
    </location>
</feature>
<dbReference type="AlphaFoldDB" id="A0A813KGR7"/>
<reference evidence="1" key="1">
    <citation type="submission" date="2021-02" db="EMBL/GenBank/DDBJ databases">
        <authorList>
            <person name="Dougan E. K."/>
            <person name="Rhodes N."/>
            <person name="Thang M."/>
            <person name="Chan C."/>
        </authorList>
    </citation>
    <scope>NUCLEOTIDE SEQUENCE</scope>
</reference>
<comment type="caution">
    <text evidence="1">The sequence shown here is derived from an EMBL/GenBank/DDBJ whole genome shotgun (WGS) entry which is preliminary data.</text>
</comment>
<protein>
    <submittedName>
        <fullName evidence="1">Uncharacterized protein</fullName>
    </submittedName>
</protein>
<accession>A0A813KGR7</accession>
<gene>
    <name evidence="1" type="ORF">PGLA2088_LOCUS33198</name>
</gene>
<dbReference type="Proteomes" id="UP000626109">
    <property type="component" value="Unassembled WGS sequence"/>
</dbReference>
<name>A0A813KGR7_POLGL</name>
<sequence length="166" mass="17797">MPTEPVAMLVAATAASTSSQRFRRVAGKTLAVAATCGLAALAARAGASLLQGALLYHPRALQGDPYYSKAIPEMARRLQMRGYTMEEFTYTAGVDLKQRAFLLQPSKGKFAGPLWLVFGGNAMLSADWLEFCDEVITLHQQQGQANAAFLLVDYPGYGGNPGRPSP</sequence>
<proteinExistence type="predicted"/>
<dbReference type="EMBL" id="CAJNNW010030788">
    <property type="protein sequence ID" value="CAE8704485.1"/>
    <property type="molecule type" value="Genomic_DNA"/>
</dbReference>
<dbReference type="InterPro" id="IPR029058">
    <property type="entry name" value="AB_hydrolase_fold"/>
</dbReference>
<evidence type="ECO:0000313" key="1">
    <source>
        <dbReference type="EMBL" id="CAE8704485.1"/>
    </source>
</evidence>
<dbReference type="SUPFAM" id="SSF53474">
    <property type="entry name" value="alpha/beta-Hydrolases"/>
    <property type="match status" value="1"/>
</dbReference>